<evidence type="ECO:0000256" key="1">
    <source>
        <dbReference type="SAM" id="MobiDB-lite"/>
    </source>
</evidence>
<organism evidence="2 3">
    <name type="scientific">Ajellomyces dermatitidis (strain ER-3 / ATCC MYA-2586)</name>
    <name type="common">Blastomyces dermatitidis</name>
    <dbReference type="NCBI Taxonomy" id="559297"/>
    <lineage>
        <taxon>Eukaryota</taxon>
        <taxon>Fungi</taxon>
        <taxon>Dikarya</taxon>
        <taxon>Ascomycota</taxon>
        <taxon>Pezizomycotina</taxon>
        <taxon>Eurotiomycetes</taxon>
        <taxon>Eurotiomycetidae</taxon>
        <taxon>Onygenales</taxon>
        <taxon>Ajellomycetaceae</taxon>
        <taxon>Blastomyces</taxon>
    </lineage>
</organism>
<dbReference type="EMBL" id="EQ999975">
    <property type="protein sequence ID" value="EEQ88701.1"/>
    <property type="molecule type" value="Genomic_DNA"/>
</dbReference>
<feature type="compositionally biased region" description="Polar residues" evidence="1">
    <location>
        <begin position="13"/>
        <end position="43"/>
    </location>
</feature>
<dbReference type="RefSeq" id="XP_045275774.1">
    <property type="nucleotide sequence ID" value="XM_045419488.1"/>
</dbReference>
<protein>
    <submittedName>
        <fullName evidence="2">Uncharacterized protein</fullName>
    </submittedName>
</protein>
<dbReference type="Proteomes" id="UP000002039">
    <property type="component" value="Unassembled WGS sequence"/>
</dbReference>
<keyword evidence="3" id="KW-1185">Reference proteome</keyword>
<name>A0ABP2EX61_AJEDR</name>
<feature type="region of interest" description="Disordered" evidence="1">
    <location>
        <begin position="215"/>
        <end position="266"/>
    </location>
</feature>
<proteinExistence type="predicted"/>
<reference evidence="3" key="1">
    <citation type="journal article" date="2015" name="PLoS Genet.">
        <title>The dynamic genome and transcriptome of the human fungal pathogen Blastomyces and close relative Emmonsia.</title>
        <authorList>
            <person name="Munoz J.F."/>
            <person name="Gauthier G.M."/>
            <person name="Desjardins C.A."/>
            <person name="Gallo J.E."/>
            <person name="Holder J."/>
            <person name="Sullivan T.D."/>
            <person name="Marty A.J."/>
            <person name="Carmen J.C."/>
            <person name="Chen Z."/>
            <person name="Ding L."/>
            <person name="Gujja S."/>
            <person name="Magrini V."/>
            <person name="Misas E."/>
            <person name="Mitreva M."/>
            <person name="Priest M."/>
            <person name="Saif S."/>
            <person name="Whiston E.A."/>
            <person name="Young S."/>
            <person name="Zeng Q."/>
            <person name="Goldman W.E."/>
            <person name="Mardis E.R."/>
            <person name="Taylor J.W."/>
            <person name="McEwen J.G."/>
            <person name="Clay O.K."/>
            <person name="Klein B.S."/>
            <person name="Cuomo C.A."/>
        </authorList>
    </citation>
    <scope>NUCLEOTIDE SEQUENCE [LARGE SCALE GENOMIC DNA]</scope>
    <source>
        <strain evidence="3">ER-3 / ATCC MYA-2586</strain>
    </source>
</reference>
<gene>
    <name evidence="2" type="ORF">BDCG_03821</name>
</gene>
<sequence length="352" mass="39252">MIGNARTKKNDSHQNGGFQELSSRPVTDNSPATVPTSASQSSPLRLPPIDPSRAQAPDRRLPPIFPRAGPMAQPQKPAQSLPNNSNAYNPSEIFPTRRAVSRTHTLQSIYLREIEFHCICAARRFWEAHRPQPMLKLVVPNAARPSRPYGSETPWRGINMLTDPAFRDLQQPIAKIFRAADQVIGNDDGLGLREYLSLIADLDWDMVRRRQCQQHLTQRDQQQRQQEARLQQAGQQQLPPSGRPGKPMLITVPRPTFPPPNSTVADNSRRAYSAQFTTVQLLDDLYTRCEAVMNAIQKVNVGDGDKEPVELSLAELEGVVSSAQGLALSLNGTLEHHAIGEVWAKCLQSRYP</sequence>
<feature type="compositionally biased region" description="Low complexity" evidence="1">
    <location>
        <begin position="223"/>
        <end position="238"/>
    </location>
</feature>
<dbReference type="GeneID" id="69026072"/>
<feature type="compositionally biased region" description="Polar residues" evidence="1">
    <location>
        <begin position="76"/>
        <end position="88"/>
    </location>
</feature>
<feature type="region of interest" description="Disordered" evidence="1">
    <location>
        <begin position="1"/>
        <end position="88"/>
    </location>
</feature>
<evidence type="ECO:0000313" key="3">
    <source>
        <dbReference type="Proteomes" id="UP000002039"/>
    </source>
</evidence>
<accession>A0ABP2EX61</accession>
<evidence type="ECO:0000313" key="2">
    <source>
        <dbReference type="EMBL" id="EEQ88701.1"/>
    </source>
</evidence>